<name>A0A5C1K7C0_9CAUD</name>
<proteinExistence type="predicted"/>
<keyword evidence="2" id="KW-1185">Reference proteome</keyword>
<dbReference type="Proteomes" id="UP000322144">
    <property type="component" value="Segment"/>
</dbReference>
<evidence type="ECO:0000313" key="1">
    <source>
        <dbReference type="EMBL" id="QEM41795.1"/>
    </source>
</evidence>
<reference evidence="1 2" key="1">
    <citation type="submission" date="2019-06" db="EMBL/GenBank/DDBJ databases">
        <title>A distant relative of Phikzvirus genus phages from a therapeutic phage collection.</title>
        <authorList>
            <person name="Hejnowicz M.S."/>
            <person name="Dabrowski K."/>
            <person name="Gawor J."/>
            <person name="Weber-Dabrowska B."/>
            <person name="Gromadka R."/>
            <person name="Lobocka M.B."/>
        </authorList>
    </citation>
    <scope>NUCLEOTIDE SEQUENCE [LARGE SCALE GENOMIC DNA]</scope>
</reference>
<dbReference type="EMBL" id="MN103543">
    <property type="protein sequence ID" value="QEM41795.1"/>
    <property type="molecule type" value="Genomic_DNA"/>
</dbReference>
<dbReference type="RefSeq" id="YP_010660806.1">
    <property type="nucleotide sequence ID" value="NC_070882.1"/>
</dbReference>
<dbReference type="GeneID" id="77936816"/>
<organism evidence="1 2">
    <name type="scientific">Pseudomonas phage vB_PaeM_PS119XW</name>
    <dbReference type="NCBI Taxonomy" id="2601632"/>
    <lineage>
        <taxon>Viruses</taxon>
        <taxon>Duplodnaviria</taxon>
        <taxon>Heunggongvirae</taxon>
        <taxon>Uroviricota</taxon>
        <taxon>Caudoviricetes</taxon>
        <taxon>Chimalliviridae</taxon>
        <taxon>Pawinskivirus</taxon>
        <taxon>Pawinskivirus PS119XW</taxon>
    </lineage>
</organism>
<dbReference type="KEGG" id="vg:77936816"/>
<sequence length="544" mass="60103">MHGINMGISAGAAVNSKLSVQNFVLVETGTYQEQHIRPFSINANQEVARQLEQATNGGMNLRVSAVQEVASSVITPQASVEGSVGIAHGWRSRRFRFLMKVNEQHPFIAGTLTQRIFFGYSDHADASQNYLPDDMRIYFNSETIIAQAIQQTIHGPQHVASIVGSNQIVSPVDMMGGMNGMFSRATAHLIRPEDIFSIGQTAHVAQKLQSSGLFDGMINRSIDHRTMVGEGGAYKYSQRRDTSPTRYLSNTLGAYQHAVKENAMENQGDDLFGAPDKDVMFGEAAAQCRNQQIHTNTFLAVLKDHAGYMENGYITFRDLKRLFPECGTQQVTQFSMNDGRSIRRISQAEDSEVWSGADYTSIGASLLAQTIPSIMMDTFLRTCSFAVTNGTGPNNYSFEFHPQNSKAIIDNLDMRQYILEFERRLAIDILNNITRGNQLPFRISMHSDLAGDSIIDIAIGGQSLTRFIAPTFTDSLFSPMITRNEQHPTNLSGDMLWLVQEVIPNPTQHQALQSVGYQHPVAAPIMMPNAINQGASNVVDLGLV</sequence>
<protein>
    <submittedName>
        <fullName evidence="1">Uncharacterized protein</fullName>
    </submittedName>
</protein>
<evidence type="ECO:0000313" key="2">
    <source>
        <dbReference type="Proteomes" id="UP000322144"/>
    </source>
</evidence>
<accession>A0A5C1K7C0</accession>